<evidence type="ECO:0000313" key="3">
    <source>
        <dbReference type="Proteomes" id="UP000613193"/>
    </source>
</evidence>
<organism evidence="2 3">
    <name type="scientific">Mucilaginibacter segetis</name>
    <dbReference type="NCBI Taxonomy" id="2793071"/>
    <lineage>
        <taxon>Bacteria</taxon>
        <taxon>Pseudomonadati</taxon>
        <taxon>Bacteroidota</taxon>
        <taxon>Sphingobacteriia</taxon>
        <taxon>Sphingobacteriales</taxon>
        <taxon>Sphingobacteriaceae</taxon>
        <taxon>Mucilaginibacter</taxon>
    </lineage>
</organism>
<keyword evidence="3" id="KW-1185">Reference proteome</keyword>
<reference evidence="2" key="1">
    <citation type="submission" date="2020-12" db="EMBL/GenBank/DDBJ databases">
        <title>Bacterial novel species Mucilaginibacter sp. SD-g isolated from soil.</title>
        <authorList>
            <person name="Jung H.-Y."/>
        </authorList>
    </citation>
    <scope>NUCLEOTIDE SEQUENCE</scope>
    <source>
        <strain evidence="2">SD-g</strain>
    </source>
</reference>
<name>A0A934PVV1_9SPHI</name>
<dbReference type="EMBL" id="JAEHFW010000003">
    <property type="protein sequence ID" value="MBK0380492.1"/>
    <property type="molecule type" value="Genomic_DNA"/>
</dbReference>
<evidence type="ECO:0000259" key="1">
    <source>
        <dbReference type="Pfam" id="PF18962"/>
    </source>
</evidence>
<proteinExistence type="predicted"/>
<gene>
    <name evidence="2" type="ORF">I5M19_14300</name>
</gene>
<comment type="caution">
    <text evidence="2">The sequence shown here is derived from an EMBL/GenBank/DDBJ whole genome shotgun (WGS) entry which is preliminary data.</text>
</comment>
<accession>A0A934PVV1</accession>
<protein>
    <submittedName>
        <fullName evidence="2">T9SS type A sorting domain-containing protein</fullName>
    </submittedName>
</protein>
<evidence type="ECO:0000313" key="2">
    <source>
        <dbReference type="EMBL" id="MBK0380492.1"/>
    </source>
</evidence>
<dbReference type="Proteomes" id="UP000613193">
    <property type="component" value="Unassembled WGS sequence"/>
</dbReference>
<dbReference type="NCBIfam" id="TIGR04183">
    <property type="entry name" value="Por_Secre_tail"/>
    <property type="match status" value="1"/>
</dbReference>
<dbReference type="Pfam" id="PF18962">
    <property type="entry name" value="Por_Secre_tail"/>
    <property type="match status" value="1"/>
</dbReference>
<feature type="domain" description="Secretion system C-terminal sorting" evidence="1">
    <location>
        <begin position="1430"/>
        <end position="1497"/>
    </location>
</feature>
<sequence>MKISAAGSDLNIGVFHFTATTSGFFTNGRLYRTTGSTFSGAVQVGTFNFGTSIDIYSSQTISAGQSATFFLVGDFTTGSASLPSNFQVNLASNAVVQYYPSISTGANLPGVNFSLANINYTLTSANSAGNGITQGTLTPGQAGIVFFGFGVSTNASATVSGFNLYNTNSSSAAQAYFNNGKIYRSSSSTFSLATATQITSATVSFGYNSATGISISGLNESFTNGASPVYYFIVGDFNNGYYGTVPATSQFSLLTSQTNSIVQSSPLSANLPAGSNINGSNFSLALPTLTITGLNSATTNNITTVVNPGDVQQAFFGFKITVSGIITINNINVDFPAGSNGTYFANAKLYYSTDDVFSPTTDTQIGTVALNGGNVAITDVAQTITNTSRSYFLAMDVNTFNNSSSPSSVYFRFASGQGQPAFIQSSPYTTFNTYNVTGATLTMPPNSTFIWTGNANNTNFNNNSNWANYGYPTSTSNITIPGGRTYYPVLTANTSTGSITFSGINPKITINSGYTLSPGGGITVTANATPSILGPGAVSSASNIVTNAGSILTLSAPVTLTSTGAVTNAGTINVSSSALTVAGASTNSGTINHTGTAALTFSGTLDNTGTIAQSGGGTFTATGAFTNTGGTVTQSGAGNLNFGSTVNNSGTISQNSTGTITTTGTFTNSGTVTQAAGGNLNFAAVTNTGNILQSGSGTIAASGTVNNNSSGTITLGGGSNTFAALTNNTSGTVTLGSGDVTFSGTLNNKNVFNAGSGTIDLNANLTNTGTFTLSSGELDMGGGTFNNTNNGVFISGSGLVNFDRTNNQNINNNNSSTPVTFNKITFSNTGGSTKTKTLAGTGSGFILSSTGILTMSGKTTLAAGGILTLKSDADGSATIAEIPSTASITGDVKVERYISGDPANNNYRGYRMLSSPVYSGTVGLNNVYSLDYLRGVVYLSGTTGISGGFDGGVNPTIYLYRENLAPNGTSFISGNYRGVNNIINTPRYDIGVDNDGTKNIPVGNGYLFFFRGNTAAGSTLPASPATFTATGTLNQGTIKVRDWFTPDQDTLSYTTSTSNSAVRGYNLVGNPYASSIDWDKIYSLSTADSTVNISPVIYVYDALTKAYATYIAGHGGIGSHDSTANIIPSGQGFFVRANKQDSNSSGASLTFTESAKVSTQIPRANLLLSTSAPQPAEDLQYIRLRLKKDSVNNDGTVVFFKSNANPAYIKYEDALYLKGNSLVNISTLSSDNLSLAINQLSLPKKTTEIIPLNITITSSGLYQLNIPEFKNIPKLYDVWLMDAYKKDSLDIRANNTYNFNASTSDKASFGSNRFSLVIKQNPAYQLKLLDFSAAKITTGAQLSWITENESNSTDFTVQRSTDNGKTFEVVGSIASNDKGNYNIIDHDPVKGLNIYRLKQDDINGSISYSKPVSLMYADLSDNITVDNMKVYPNPVSTTVNVSIVPDAETASYTIKIVNGLGTLVKTATSTQPTWQDNVSDLLPGTYFVQVINNNTKHVVGNSKFVKL</sequence>
<dbReference type="InterPro" id="IPR026444">
    <property type="entry name" value="Secre_tail"/>
</dbReference>